<proteinExistence type="predicted"/>
<organism evidence="12 13">
    <name type="scientific">Trichobilharzia regenti</name>
    <name type="common">Nasal bird schistosome</name>
    <dbReference type="NCBI Taxonomy" id="157069"/>
    <lineage>
        <taxon>Eukaryota</taxon>
        <taxon>Metazoa</taxon>
        <taxon>Spiralia</taxon>
        <taxon>Lophotrochozoa</taxon>
        <taxon>Platyhelminthes</taxon>
        <taxon>Trematoda</taxon>
        <taxon>Digenea</taxon>
        <taxon>Strigeidida</taxon>
        <taxon>Schistosomatoidea</taxon>
        <taxon>Schistosomatidae</taxon>
        <taxon>Trichobilharzia</taxon>
    </lineage>
</organism>
<keyword evidence="3" id="KW-0808">Transferase</keyword>
<evidence type="ECO:0000256" key="10">
    <source>
        <dbReference type="SAM" id="MobiDB-lite"/>
    </source>
</evidence>
<dbReference type="GO" id="GO:0000226">
    <property type="term" value="P:microtubule cytoskeleton organization"/>
    <property type="evidence" value="ECO:0007669"/>
    <property type="project" value="TreeGrafter"/>
</dbReference>
<dbReference type="FunFam" id="3.30.200.20:FF:000003">
    <property type="entry name" value="Non-specific serine/threonine protein kinase"/>
    <property type="match status" value="1"/>
</dbReference>
<comment type="catalytic activity">
    <reaction evidence="7">
        <text>L-threonyl-[protein] + ATP = O-phospho-L-threonyl-[protein] + ADP + H(+)</text>
        <dbReference type="Rhea" id="RHEA:46608"/>
        <dbReference type="Rhea" id="RHEA-COMP:11060"/>
        <dbReference type="Rhea" id="RHEA-COMP:11605"/>
        <dbReference type="ChEBI" id="CHEBI:15378"/>
        <dbReference type="ChEBI" id="CHEBI:30013"/>
        <dbReference type="ChEBI" id="CHEBI:30616"/>
        <dbReference type="ChEBI" id="CHEBI:61977"/>
        <dbReference type="ChEBI" id="CHEBI:456216"/>
        <dbReference type="EC" id="2.7.11.1"/>
    </reaction>
</comment>
<evidence type="ECO:0000259" key="11">
    <source>
        <dbReference type="PROSITE" id="PS50011"/>
    </source>
</evidence>
<dbReference type="PROSITE" id="PS50011">
    <property type="entry name" value="PROTEIN_KINASE_DOM"/>
    <property type="match status" value="1"/>
</dbReference>
<keyword evidence="6 9" id="KW-0067">ATP-binding</keyword>
<feature type="region of interest" description="Disordered" evidence="10">
    <location>
        <begin position="661"/>
        <end position="711"/>
    </location>
</feature>
<feature type="compositionally biased region" description="Low complexity" evidence="10">
    <location>
        <begin position="668"/>
        <end position="687"/>
    </location>
</feature>
<evidence type="ECO:0000256" key="4">
    <source>
        <dbReference type="ARBA" id="ARBA00022741"/>
    </source>
</evidence>
<evidence type="ECO:0000256" key="1">
    <source>
        <dbReference type="ARBA" id="ARBA00012513"/>
    </source>
</evidence>
<dbReference type="GO" id="GO:0005524">
    <property type="term" value="F:ATP binding"/>
    <property type="evidence" value="ECO:0007669"/>
    <property type="project" value="UniProtKB-UniRule"/>
</dbReference>
<dbReference type="InterPro" id="IPR008271">
    <property type="entry name" value="Ser/Thr_kinase_AS"/>
</dbReference>
<keyword evidence="4 9" id="KW-0547">Nucleotide-binding</keyword>
<reference evidence="13" key="2">
    <citation type="submission" date="2023-11" db="UniProtKB">
        <authorList>
            <consortium name="WormBaseParasite"/>
        </authorList>
    </citation>
    <scope>IDENTIFICATION</scope>
</reference>
<sequence length="750" mass="86985">MKVNFLKLHKQISTCNFLDSVKQQHQQQQQKQKCVQRSMNDVQSQVNPNINPVHRIGKYKIIRTIGQGNFAKVKLAIHLLTGREVAIKMIDKIKMFKNYRDKLLREVKVIKSINHPNIVQLYEVIETGKHVYLVMEYAKNGEMYDYLVKNGRMTEAGARSKFRQILSAVQYCHRKHIVHRDMKAENLLLDAQNDIKLADFGFANNFDPSSLLDTFCGSPPYAAPELLNGEKYTGPEVDIWALGVILYLLVSGSLPFEATDLKELHRRITQCDYRVPYFMSTKCEKILKRMLVIDPKKRSCLEELMKDPWINIGYESEPLKPYNENLESYNDPLRIALMNELGFAAEDLRETFERHLFNNIRATYLLLADKETQYKIAEKLISIISMLPINTTCKENDFKTTGVKSIQETVSQPPNSEIHESQKCKSESNACDNIASMTVSKLDDKCQSVDESIPSPRNNLIIVSDEYLREIECKSLSDPSSCHLDNNEQTFRQGIRNNQCKISNNLRRVHATSLYENTNVHEYDKVIVCNNKSGKNTSLRDEEFVNQCKSINSFLHNGLRRHFIIDRAQTAIPDSSECRVKQNFIQTKDQSCDWENLPYDQSGRATVPVIIYHDECQYFNEISNHQNDTNNIVNNNNNNSDNNEKGMTKNFRLQKVKYQRNNSNPTEVQSAVHSSDQQQQQSQQYHQRQAEQRRHYEPENISINSHNNSYRNAEKTNSKIIFFQRKENKYIIGHHCLDVHQLINSLVEQI</sequence>
<evidence type="ECO:0000256" key="3">
    <source>
        <dbReference type="ARBA" id="ARBA00022679"/>
    </source>
</evidence>
<dbReference type="PROSITE" id="PS00108">
    <property type="entry name" value="PROTEIN_KINASE_ST"/>
    <property type="match status" value="1"/>
</dbReference>
<dbReference type="SMART" id="SM00220">
    <property type="entry name" value="S_TKc"/>
    <property type="match status" value="1"/>
</dbReference>
<dbReference type="InterPro" id="IPR000719">
    <property type="entry name" value="Prot_kinase_dom"/>
</dbReference>
<dbReference type="SUPFAM" id="SSF56112">
    <property type="entry name" value="Protein kinase-like (PK-like)"/>
    <property type="match status" value="1"/>
</dbReference>
<feature type="region of interest" description="Disordered" evidence="10">
    <location>
        <begin position="626"/>
        <end position="646"/>
    </location>
</feature>
<keyword evidence="12" id="KW-1185">Reference proteome</keyword>
<dbReference type="AlphaFoldDB" id="A0AA85JRV0"/>
<evidence type="ECO:0000256" key="9">
    <source>
        <dbReference type="PROSITE-ProRule" id="PRU10141"/>
    </source>
</evidence>
<evidence type="ECO:0000256" key="2">
    <source>
        <dbReference type="ARBA" id="ARBA00022527"/>
    </source>
</evidence>
<dbReference type="Gene3D" id="1.10.510.10">
    <property type="entry name" value="Transferase(Phosphotransferase) domain 1"/>
    <property type="match status" value="1"/>
</dbReference>
<feature type="binding site" evidence="9">
    <location>
        <position position="88"/>
    </location>
    <ligand>
        <name>ATP</name>
        <dbReference type="ChEBI" id="CHEBI:30616"/>
    </ligand>
</feature>
<dbReference type="InterPro" id="IPR017441">
    <property type="entry name" value="Protein_kinase_ATP_BS"/>
</dbReference>
<evidence type="ECO:0000313" key="12">
    <source>
        <dbReference type="Proteomes" id="UP000050795"/>
    </source>
</evidence>
<evidence type="ECO:0000256" key="6">
    <source>
        <dbReference type="ARBA" id="ARBA00022840"/>
    </source>
</evidence>
<keyword evidence="5" id="KW-0418">Kinase</keyword>
<dbReference type="GO" id="GO:0035556">
    <property type="term" value="P:intracellular signal transduction"/>
    <property type="evidence" value="ECO:0007669"/>
    <property type="project" value="TreeGrafter"/>
</dbReference>
<protein>
    <recommendedName>
        <fullName evidence="1">non-specific serine/threonine protein kinase</fullName>
        <ecNumber evidence="1">2.7.11.1</ecNumber>
    </recommendedName>
</protein>
<evidence type="ECO:0000256" key="7">
    <source>
        <dbReference type="ARBA" id="ARBA00047899"/>
    </source>
</evidence>
<dbReference type="InterPro" id="IPR011009">
    <property type="entry name" value="Kinase-like_dom_sf"/>
</dbReference>
<evidence type="ECO:0000313" key="13">
    <source>
        <dbReference type="WBParaSite" id="TREG1_38290.1"/>
    </source>
</evidence>
<name>A0AA85JRV0_TRIRE</name>
<feature type="compositionally biased region" description="Low complexity" evidence="10">
    <location>
        <begin position="626"/>
        <end position="641"/>
    </location>
</feature>
<dbReference type="Proteomes" id="UP000050795">
    <property type="component" value="Unassembled WGS sequence"/>
</dbReference>
<feature type="domain" description="Protein kinase" evidence="11">
    <location>
        <begin position="59"/>
        <end position="310"/>
    </location>
</feature>
<dbReference type="GO" id="GO:0050321">
    <property type="term" value="F:tau-protein kinase activity"/>
    <property type="evidence" value="ECO:0007669"/>
    <property type="project" value="TreeGrafter"/>
</dbReference>
<dbReference type="FunFam" id="1.10.510.10:FF:000592">
    <property type="entry name" value="CAMK family protein kinase"/>
    <property type="match status" value="1"/>
</dbReference>
<dbReference type="PANTHER" id="PTHR24346">
    <property type="entry name" value="MAP/MICROTUBULE AFFINITY-REGULATING KINASE"/>
    <property type="match status" value="1"/>
</dbReference>
<dbReference type="EC" id="2.7.11.1" evidence="1"/>
<dbReference type="PANTHER" id="PTHR24346:SF82">
    <property type="entry name" value="KP78A-RELATED"/>
    <property type="match status" value="1"/>
</dbReference>
<dbReference type="Pfam" id="PF00069">
    <property type="entry name" value="Pkinase"/>
    <property type="match status" value="1"/>
</dbReference>
<accession>A0AA85JRV0</accession>
<feature type="compositionally biased region" description="Polar residues" evidence="10">
    <location>
        <begin position="701"/>
        <end position="711"/>
    </location>
</feature>
<comment type="catalytic activity">
    <reaction evidence="8">
        <text>L-seryl-[protein] + ATP = O-phospho-L-seryl-[protein] + ADP + H(+)</text>
        <dbReference type="Rhea" id="RHEA:17989"/>
        <dbReference type="Rhea" id="RHEA-COMP:9863"/>
        <dbReference type="Rhea" id="RHEA-COMP:11604"/>
        <dbReference type="ChEBI" id="CHEBI:15378"/>
        <dbReference type="ChEBI" id="CHEBI:29999"/>
        <dbReference type="ChEBI" id="CHEBI:30616"/>
        <dbReference type="ChEBI" id="CHEBI:83421"/>
        <dbReference type="ChEBI" id="CHEBI:456216"/>
        <dbReference type="EC" id="2.7.11.1"/>
    </reaction>
</comment>
<dbReference type="PROSITE" id="PS00107">
    <property type="entry name" value="PROTEIN_KINASE_ATP"/>
    <property type="match status" value="1"/>
</dbReference>
<evidence type="ECO:0000256" key="5">
    <source>
        <dbReference type="ARBA" id="ARBA00022777"/>
    </source>
</evidence>
<dbReference type="GO" id="GO:0005737">
    <property type="term" value="C:cytoplasm"/>
    <property type="evidence" value="ECO:0007669"/>
    <property type="project" value="TreeGrafter"/>
</dbReference>
<feature type="compositionally biased region" description="Basic and acidic residues" evidence="10">
    <location>
        <begin position="688"/>
        <end position="698"/>
    </location>
</feature>
<reference evidence="12" key="1">
    <citation type="submission" date="2022-06" db="EMBL/GenBank/DDBJ databases">
        <authorList>
            <person name="Berger JAMES D."/>
            <person name="Berger JAMES D."/>
        </authorList>
    </citation>
    <scope>NUCLEOTIDE SEQUENCE [LARGE SCALE GENOMIC DNA]</scope>
</reference>
<evidence type="ECO:0000256" key="8">
    <source>
        <dbReference type="ARBA" id="ARBA00048679"/>
    </source>
</evidence>
<keyword evidence="2" id="KW-0723">Serine/threonine-protein kinase</keyword>
<dbReference type="WBParaSite" id="TREG1_38290.1">
    <property type="protein sequence ID" value="TREG1_38290.1"/>
    <property type="gene ID" value="TREG1_38290"/>
</dbReference>